<keyword evidence="4 7" id="KW-1133">Transmembrane helix</keyword>
<evidence type="ECO:0000313" key="8">
    <source>
        <dbReference type="EMBL" id="ATY67154.1"/>
    </source>
</evidence>
<feature type="transmembrane region" description="Helical" evidence="7">
    <location>
        <begin position="153"/>
        <end position="173"/>
    </location>
</feature>
<dbReference type="GO" id="GO:0016020">
    <property type="term" value="C:membrane"/>
    <property type="evidence" value="ECO:0007669"/>
    <property type="project" value="UniProtKB-SubCell"/>
</dbReference>
<sequence>MSLRKNSPVSVAAASDTNGDEAVRKYGRAAWLETPRLLFFHELPSWQQDNEHILSSYRPTSGSAWKSVTSLLYLNNQTVNTYSHLVGALAFLLLPFYFYNDVFLRQPEGRNEDVLVVSIYCFGVAVCFIFSTIFHTLWNHSHAVCRFCNKLDYLGILVLMWGAGIPTIYYGFICNHTLRVVYWTMTSSTALCCMIFTLTPAFVTPQYRHIRASFYAGFGLSSIIFVAHGLLLHGWELQKSRMSLVWMGWMATANLVGAAIYAARIPERWVPYTFDNFGASHQILHMAVMVAAWIHFRGLIEAFHIIRSQHNICGTV</sequence>
<protein>
    <submittedName>
        <fullName evidence="8">Hemolysin-III channel</fullName>
    </submittedName>
</protein>
<feature type="transmembrane region" description="Helical" evidence="7">
    <location>
        <begin position="214"/>
        <end position="232"/>
    </location>
</feature>
<feature type="transmembrane region" description="Helical" evidence="7">
    <location>
        <begin position="82"/>
        <end position="102"/>
    </location>
</feature>
<dbReference type="GO" id="GO:0006882">
    <property type="term" value="P:intracellular zinc ion homeostasis"/>
    <property type="evidence" value="ECO:0007669"/>
    <property type="project" value="TreeGrafter"/>
</dbReference>
<evidence type="ECO:0000256" key="1">
    <source>
        <dbReference type="ARBA" id="ARBA00004141"/>
    </source>
</evidence>
<comment type="subcellular location">
    <subcellularLocation>
        <location evidence="1">Membrane</location>
        <topology evidence="1">Multi-pass membrane protein</topology>
    </subcellularLocation>
</comment>
<keyword evidence="5 7" id="KW-0472">Membrane</keyword>
<dbReference type="Pfam" id="PF03006">
    <property type="entry name" value="HlyIII"/>
    <property type="match status" value="1"/>
</dbReference>
<dbReference type="PANTHER" id="PTHR20855">
    <property type="entry name" value="ADIPOR/PROGESTIN RECEPTOR-RELATED"/>
    <property type="match status" value="1"/>
</dbReference>
<dbReference type="VEuPathDB" id="FungiDB:CCM_09055"/>
<gene>
    <name evidence="8" type="ORF">A9K55_000430</name>
</gene>
<evidence type="ECO:0000256" key="4">
    <source>
        <dbReference type="ARBA" id="ARBA00022989"/>
    </source>
</evidence>
<comment type="similarity">
    <text evidence="2">Belongs to the ADIPOR family.</text>
</comment>
<evidence type="ECO:0000256" key="3">
    <source>
        <dbReference type="ARBA" id="ARBA00022692"/>
    </source>
</evidence>
<evidence type="ECO:0000313" key="9">
    <source>
        <dbReference type="Proteomes" id="UP000323067"/>
    </source>
</evidence>
<evidence type="ECO:0000256" key="2">
    <source>
        <dbReference type="ARBA" id="ARBA00007018"/>
    </source>
</evidence>
<dbReference type="GO" id="GO:0046872">
    <property type="term" value="F:metal ion binding"/>
    <property type="evidence" value="ECO:0007669"/>
    <property type="project" value="UniProtKB-KW"/>
</dbReference>
<feature type="transmembrane region" description="Helical" evidence="7">
    <location>
        <begin position="244"/>
        <end position="263"/>
    </location>
</feature>
<dbReference type="PANTHER" id="PTHR20855:SF52">
    <property type="entry name" value="ADIPONECTIN RECEPTOR PROTEIN"/>
    <property type="match status" value="1"/>
</dbReference>
<keyword evidence="6" id="KW-0862">Zinc</keyword>
<proteinExistence type="inferred from homology"/>
<feature type="transmembrane region" description="Helical" evidence="7">
    <location>
        <begin position="114"/>
        <end position="133"/>
    </location>
</feature>
<feature type="binding site" evidence="6">
    <location>
        <position position="281"/>
    </location>
    <ligand>
        <name>Zn(2+)</name>
        <dbReference type="ChEBI" id="CHEBI:29105"/>
    </ligand>
</feature>
<dbReference type="OrthoDB" id="529367at2759"/>
<evidence type="ECO:0000256" key="5">
    <source>
        <dbReference type="ARBA" id="ARBA00023136"/>
    </source>
</evidence>
<accession>A0A2H4SVL9</accession>
<feature type="transmembrane region" description="Helical" evidence="7">
    <location>
        <begin position="180"/>
        <end position="202"/>
    </location>
</feature>
<feature type="binding site" evidence="6">
    <location>
        <position position="285"/>
    </location>
    <ligand>
        <name>Zn(2+)</name>
        <dbReference type="ChEBI" id="CHEBI:29105"/>
    </ligand>
</feature>
<dbReference type="InterPro" id="IPR004254">
    <property type="entry name" value="AdipoR/HlyIII-related"/>
</dbReference>
<organism evidence="8 9">
    <name type="scientific">Cordyceps militaris</name>
    <name type="common">Caterpillar fungus</name>
    <name type="synonym">Clavaria militaris</name>
    <dbReference type="NCBI Taxonomy" id="73501"/>
    <lineage>
        <taxon>Eukaryota</taxon>
        <taxon>Fungi</taxon>
        <taxon>Dikarya</taxon>
        <taxon>Ascomycota</taxon>
        <taxon>Pezizomycotina</taxon>
        <taxon>Sordariomycetes</taxon>
        <taxon>Hypocreomycetidae</taxon>
        <taxon>Hypocreales</taxon>
        <taxon>Cordycipitaceae</taxon>
        <taxon>Cordyceps</taxon>
    </lineage>
</organism>
<evidence type="ECO:0000256" key="6">
    <source>
        <dbReference type="PIRSR" id="PIRSR604254-1"/>
    </source>
</evidence>
<dbReference type="EMBL" id="CP023328">
    <property type="protein sequence ID" value="ATY67154.1"/>
    <property type="molecule type" value="Genomic_DNA"/>
</dbReference>
<dbReference type="Proteomes" id="UP000323067">
    <property type="component" value="Chromosome i"/>
</dbReference>
<keyword evidence="3 7" id="KW-0812">Transmembrane</keyword>
<dbReference type="AlphaFoldDB" id="A0A2H4SVL9"/>
<dbReference type="VEuPathDB" id="FungiDB:A9K55_000430"/>
<keyword evidence="6" id="KW-0479">Metal-binding</keyword>
<feature type="transmembrane region" description="Helical" evidence="7">
    <location>
        <begin position="283"/>
        <end position="300"/>
    </location>
</feature>
<evidence type="ECO:0000256" key="7">
    <source>
        <dbReference type="SAM" id="Phobius"/>
    </source>
</evidence>
<reference evidence="8 9" key="1">
    <citation type="journal article" date="2017" name="BMC Genomics">
        <title>Chromosome level assembly and secondary metabolite potential of the parasitic fungus Cordyceps militaris.</title>
        <authorList>
            <person name="Kramer G.J."/>
            <person name="Nodwell J.R."/>
        </authorList>
    </citation>
    <scope>NUCLEOTIDE SEQUENCE [LARGE SCALE GENOMIC DNA]</scope>
    <source>
        <strain evidence="8 9">ATCC 34164</strain>
    </source>
</reference>
<name>A0A2H4SVL9_CORMI</name>
<feature type="binding site" evidence="6">
    <location>
        <position position="135"/>
    </location>
    <ligand>
        <name>Zn(2+)</name>
        <dbReference type="ChEBI" id="CHEBI:29105"/>
    </ligand>
</feature>
<dbReference type="GO" id="GO:0038023">
    <property type="term" value="F:signaling receptor activity"/>
    <property type="evidence" value="ECO:0007669"/>
    <property type="project" value="TreeGrafter"/>
</dbReference>